<protein>
    <submittedName>
        <fullName evidence="1">Uncharacterized protein</fullName>
    </submittedName>
</protein>
<proteinExistence type="predicted"/>
<dbReference type="EMBL" id="JASGBH010000005">
    <property type="protein sequence ID" value="MDI9233894.1"/>
    <property type="molecule type" value="Genomic_DNA"/>
</dbReference>
<name>A0ABT6X6Z4_9BURK</name>
<gene>
    <name evidence="1" type="ORF">QLQ16_08595</name>
</gene>
<keyword evidence="2" id="KW-1185">Reference proteome</keyword>
<sequence length="103" mass="11784">MAPNALLSQPPIKKVEAIAPEQMAFSKAFAKEKAFPLHECNKHQGQPCVWRDFLMVFLTNTTTSTRCCMRYLTWIWRILALKLSPDSLFVLRLLGFVMIKLAA</sequence>
<evidence type="ECO:0000313" key="2">
    <source>
        <dbReference type="Proteomes" id="UP001431902"/>
    </source>
</evidence>
<dbReference type="Proteomes" id="UP001431902">
    <property type="component" value="Unassembled WGS sequence"/>
</dbReference>
<evidence type="ECO:0000313" key="1">
    <source>
        <dbReference type="EMBL" id="MDI9233894.1"/>
    </source>
</evidence>
<reference evidence="1" key="1">
    <citation type="submission" date="2023-05" db="EMBL/GenBank/DDBJ databases">
        <title>Limnohabitans sp. strain HM2-2 Genome sequencing and assembly.</title>
        <authorList>
            <person name="Jung Y."/>
        </authorList>
    </citation>
    <scope>NUCLEOTIDE SEQUENCE</scope>
    <source>
        <strain evidence="1">HM2-2</strain>
    </source>
</reference>
<comment type="caution">
    <text evidence="1">The sequence shown here is derived from an EMBL/GenBank/DDBJ whole genome shotgun (WGS) entry which is preliminary data.</text>
</comment>
<organism evidence="1 2">
    <name type="scientific">Limnohabitans lacus</name>
    <dbReference type="NCBI Taxonomy" id="3045173"/>
    <lineage>
        <taxon>Bacteria</taxon>
        <taxon>Pseudomonadati</taxon>
        <taxon>Pseudomonadota</taxon>
        <taxon>Betaproteobacteria</taxon>
        <taxon>Burkholderiales</taxon>
        <taxon>Comamonadaceae</taxon>
        <taxon>Limnohabitans</taxon>
    </lineage>
</organism>
<dbReference type="RefSeq" id="WP_283224284.1">
    <property type="nucleotide sequence ID" value="NZ_JASGBH010000005.1"/>
</dbReference>
<accession>A0ABT6X6Z4</accession>